<name>A0AAW0B151_9AGAR</name>
<dbReference type="EMBL" id="JAYKXP010000206">
    <property type="protein sequence ID" value="KAK7019643.1"/>
    <property type="molecule type" value="Genomic_DNA"/>
</dbReference>
<feature type="compositionally biased region" description="Polar residues" evidence="1">
    <location>
        <begin position="96"/>
        <end position="106"/>
    </location>
</feature>
<evidence type="ECO:0000313" key="2">
    <source>
        <dbReference type="EMBL" id="KAK7019643.1"/>
    </source>
</evidence>
<proteinExistence type="predicted"/>
<feature type="compositionally biased region" description="Basic and acidic residues" evidence="1">
    <location>
        <begin position="112"/>
        <end position="130"/>
    </location>
</feature>
<reference evidence="2 3" key="1">
    <citation type="submission" date="2024-01" db="EMBL/GenBank/DDBJ databases">
        <title>A draft genome for a cacao thread blight-causing isolate of Paramarasmius palmivorus.</title>
        <authorList>
            <person name="Baruah I.K."/>
            <person name="Bukari Y."/>
            <person name="Amoako-Attah I."/>
            <person name="Meinhardt L.W."/>
            <person name="Bailey B.A."/>
            <person name="Cohen S.P."/>
        </authorList>
    </citation>
    <scope>NUCLEOTIDE SEQUENCE [LARGE SCALE GENOMIC DNA]</scope>
    <source>
        <strain evidence="2 3">GH-12</strain>
    </source>
</reference>
<keyword evidence="3" id="KW-1185">Reference proteome</keyword>
<comment type="caution">
    <text evidence="2">The sequence shown here is derived from an EMBL/GenBank/DDBJ whole genome shotgun (WGS) entry which is preliminary data.</text>
</comment>
<gene>
    <name evidence="2" type="ORF">VNI00_018028</name>
</gene>
<feature type="region of interest" description="Disordered" evidence="1">
    <location>
        <begin position="60"/>
        <end position="130"/>
    </location>
</feature>
<dbReference type="AlphaFoldDB" id="A0AAW0B151"/>
<accession>A0AAW0B151</accession>
<sequence length="130" mass="14427">MQTEATKVALQLNKLSWPQQQAVRKVVETLLFSDSAEPITDILRSTTFMTDLAEVLSATEKSDIDEDFFNETGRNSSQGKGSPAIEDGSKDHTKNETQSNTTSQPGDTDRDDVERKRDVQCDTESDSDHS</sequence>
<evidence type="ECO:0000313" key="3">
    <source>
        <dbReference type="Proteomes" id="UP001383192"/>
    </source>
</evidence>
<evidence type="ECO:0000256" key="1">
    <source>
        <dbReference type="SAM" id="MobiDB-lite"/>
    </source>
</evidence>
<dbReference type="Proteomes" id="UP001383192">
    <property type="component" value="Unassembled WGS sequence"/>
</dbReference>
<protein>
    <submittedName>
        <fullName evidence="2">Uncharacterized protein</fullName>
    </submittedName>
</protein>
<organism evidence="2 3">
    <name type="scientific">Paramarasmius palmivorus</name>
    <dbReference type="NCBI Taxonomy" id="297713"/>
    <lineage>
        <taxon>Eukaryota</taxon>
        <taxon>Fungi</taxon>
        <taxon>Dikarya</taxon>
        <taxon>Basidiomycota</taxon>
        <taxon>Agaricomycotina</taxon>
        <taxon>Agaricomycetes</taxon>
        <taxon>Agaricomycetidae</taxon>
        <taxon>Agaricales</taxon>
        <taxon>Marasmiineae</taxon>
        <taxon>Marasmiaceae</taxon>
        <taxon>Paramarasmius</taxon>
    </lineage>
</organism>